<dbReference type="STRING" id="283909.R7TS08"/>
<accession>R7TS08</accession>
<evidence type="ECO:0000256" key="12">
    <source>
        <dbReference type="ARBA" id="ARBA00031049"/>
    </source>
</evidence>
<evidence type="ECO:0000256" key="2">
    <source>
        <dbReference type="ARBA" id="ARBA00004673"/>
    </source>
</evidence>
<protein>
    <recommendedName>
        <fullName evidence="4 13">Cytochrome c oxidase subunit 5A, mitochondrial</fullName>
    </recommendedName>
    <alternativeName>
        <fullName evidence="12 13">Cytochrome c oxidase polypeptide Va</fullName>
    </alternativeName>
</protein>
<dbReference type="PANTHER" id="PTHR14200:SF11">
    <property type="entry name" value="CYTOCHROME C OXIDASE SUBUNIT 5A, MITOCHONDRIAL"/>
    <property type="match status" value="1"/>
</dbReference>
<dbReference type="OrthoDB" id="5778907at2759"/>
<dbReference type="EnsemblMetazoa" id="CapteT192668">
    <property type="protein sequence ID" value="CapteP192668"/>
    <property type="gene ID" value="CapteG192668"/>
</dbReference>
<sequence>MSSHGAADAEEFDTRYEAYFNKPDIDGWEVRKAMNDLHGMDLIPEPKILIAAMKACRRINDHSLAVRYLEAVKDKCATEEHKIWPFIMQEIQPTLKELGISSVEEMGYDKPELALKSVYDMHDE</sequence>
<comment type="function">
    <text evidence="13">Component of the cytochrome c oxidase, the last enzyme in the mitochondrial electron transport chain which drives oxidative phosphorylation. The respiratory chain contains 3 multisubunit complexes succinate dehydrogenase (complex II, CII), ubiquinol-cytochrome c oxidoreductase (cytochrome b-c1 complex, complex III, CIII) and cytochrome c oxidase (complex IV, CIV), that cooperate to transfer electrons derived from NADH and succinate to molecular oxygen, creating an electrochemical gradient over the inner membrane that drives transmembrane transport and the ATP synthase. Cytochrome c oxidase is the component of the respiratory chain that catalyzes the reduction of oxygen to water. Electrons originating from reduced cytochrome c in the intermembrane space (IMS) are transferred via the dinuclear copper A center (CU(A)) of subunit 2 and heme A of subunit 1 to the active site in subunit 1, a binuclear center (BNC) formed by heme A3 and copper B (CU(B)). The BNC reduces molecular oxygen to 2 water molecules using 4 electrons from cytochrome c in the IMS and 4 protons from the mitochondrial matrix.</text>
</comment>
<comment type="similarity">
    <text evidence="3 13">Belongs to the cytochrome c oxidase subunit 5A family.</text>
</comment>
<proteinExistence type="inferred from homology"/>
<evidence type="ECO:0000313" key="15">
    <source>
        <dbReference type="EnsemblMetazoa" id="CapteP192668"/>
    </source>
</evidence>
<dbReference type="EMBL" id="AMQN01011298">
    <property type="status" value="NOT_ANNOTATED_CDS"/>
    <property type="molecule type" value="Genomic_DNA"/>
</dbReference>
<dbReference type="SUPFAM" id="SSF48479">
    <property type="entry name" value="Cytochrome c oxidase subunit E"/>
    <property type="match status" value="1"/>
</dbReference>
<dbReference type="HOGENOM" id="CLU_099086_1_1_1"/>
<evidence type="ECO:0000313" key="16">
    <source>
        <dbReference type="Proteomes" id="UP000014760"/>
    </source>
</evidence>
<dbReference type="UniPathway" id="UPA00705"/>
<gene>
    <name evidence="14" type="ORF">CAPTEDRAFT_192668</name>
</gene>
<dbReference type="FunCoup" id="R7TS08">
    <property type="interactions" value="1370"/>
</dbReference>
<dbReference type="AlphaFoldDB" id="R7TS08"/>
<name>R7TS08_CAPTE</name>
<reference evidence="16" key="1">
    <citation type="submission" date="2012-12" db="EMBL/GenBank/DDBJ databases">
        <authorList>
            <person name="Hellsten U."/>
            <person name="Grimwood J."/>
            <person name="Chapman J.A."/>
            <person name="Shapiro H."/>
            <person name="Aerts A."/>
            <person name="Otillar R.P."/>
            <person name="Terry A.Y."/>
            <person name="Boore J.L."/>
            <person name="Simakov O."/>
            <person name="Marletaz F."/>
            <person name="Cho S.-J."/>
            <person name="Edsinger-Gonzales E."/>
            <person name="Havlak P."/>
            <person name="Kuo D.-H."/>
            <person name="Larsson T."/>
            <person name="Lv J."/>
            <person name="Arendt D."/>
            <person name="Savage R."/>
            <person name="Osoegawa K."/>
            <person name="de Jong P."/>
            <person name="Lindberg D.R."/>
            <person name="Seaver E.C."/>
            <person name="Weisblat D.A."/>
            <person name="Putnam N.H."/>
            <person name="Grigoriev I.V."/>
            <person name="Rokhsar D.S."/>
        </authorList>
    </citation>
    <scope>NUCLEOTIDE SEQUENCE</scope>
    <source>
        <strain evidence="16">I ESC-2004</strain>
    </source>
</reference>
<evidence type="ECO:0000256" key="8">
    <source>
        <dbReference type="ARBA" id="ARBA00022946"/>
    </source>
</evidence>
<keyword evidence="9 13" id="KW-0408">Iron</keyword>
<comment type="subcellular location">
    <subcellularLocation>
        <location evidence="1 13">Mitochondrion inner membrane</location>
        <topology evidence="1 13">Peripheral membrane protein</topology>
        <orientation evidence="1 13">Matrix side</orientation>
    </subcellularLocation>
</comment>
<dbReference type="GO" id="GO:0046872">
    <property type="term" value="F:metal ion binding"/>
    <property type="evidence" value="ECO:0007669"/>
    <property type="project" value="UniProtKB-UniRule"/>
</dbReference>
<dbReference type="Pfam" id="PF02284">
    <property type="entry name" value="COX5A"/>
    <property type="match status" value="1"/>
</dbReference>
<keyword evidence="10 13" id="KW-0496">Mitochondrion</keyword>
<dbReference type="GO" id="GO:0006123">
    <property type="term" value="P:mitochondrial electron transport, cytochrome c to oxygen"/>
    <property type="evidence" value="ECO:0007669"/>
    <property type="project" value="UniProtKB-UniRule"/>
</dbReference>
<evidence type="ECO:0000256" key="5">
    <source>
        <dbReference type="ARBA" id="ARBA00022617"/>
    </source>
</evidence>
<dbReference type="GO" id="GO:0045277">
    <property type="term" value="C:respiratory chain complex IV"/>
    <property type="evidence" value="ECO:0007669"/>
    <property type="project" value="UniProtKB-UniRule"/>
</dbReference>
<reference evidence="14 16" key="2">
    <citation type="journal article" date="2013" name="Nature">
        <title>Insights into bilaterian evolution from three spiralian genomes.</title>
        <authorList>
            <person name="Simakov O."/>
            <person name="Marletaz F."/>
            <person name="Cho S.J."/>
            <person name="Edsinger-Gonzales E."/>
            <person name="Havlak P."/>
            <person name="Hellsten U."/>
            <person name="Kuo D.H."/>
            <person name="Larsson T."/>
            <person name="Lv J."/>
            <person name="Arendt D."/>
            <person name="Savage R."/>
            <person name="Osoegawa K."/>
            <person name="de Jong P."/>
            <person name="Grimwood J."/>
            <person name="Chapman J.A."/>
            <person name="Shapiro H."/>
            <person name="Aerts A."/>
            <person name="Otillar R.P."/>
            <person name="Terry A.Y."/>
            <person name="Boore J.L."/>
            <person name="Grigoriev I.V."/>
            <person name="Lindberg D.R."/>
            <person name="Seaver E.C."/>
            <person name="Weisblat D.A."/>
            <person name="Putnam N.H."/>
            <person name="Rokhsar D.S."/>
        </authorList>
    </citation>
    <scope>NUCLEOTIDE SEQUENCE</scope>
    <source>
        <strain evidence="14 16">I ESC-2004</strain>
    </source>
</reference>
<keyword evidence="7 13" id="KW-0999">Mitochondrion inner membrane</keyword>
<evidence type="ECO:0000256" key="3">
    <source>
        <dbReference type="ARBA" id="ARBA00007972"/>
    </source>
</evidence>
<evidence type="ECO:0000256" key="4">
    <source>
        <dbReference type="ARBA" id="ARBA00021968"/>
    </source>
</evidence>
<dbReference type="Gene3D" id="1.25.40.40">
    <property type="entry name" value="Cytochrome c oxidase, subunit Va/VI"/>
    <property type="match status" value="1"/>
</dbReference>
<dbReference type="CDD" id="cd00923">
    <property type="entry name" value="Cyt_c_Oxidase_Va"/>
    <property type="match status" value="1"/>
</dbReference>
<keyword evidence="5 13" id="KW-0349">Heme</keyword>
<evidence type="ECO:0000256" key="7">
    <source>
        <dbReference type="ARBA" id="ARBA00022792"/>
    </source>
</evidence>
<dbReference type="GO" id="GO:0005743">
    <property type="term" value="C:mitochondrial inner membrane"/>
    <property type="evidence" value="ECO:0007669"/>
    <property type="project" value="UniProtKB-SubCell"/>
</dbReference>
<evidence type="ECO:0000256" key="13">
    <source>
        <dbReference type="RuleBase" id="RU368103"/>
    </source>
</evidence>
<keyword evidence="16" id="KW-1185">Reference proteome</keyword>
<evidence type="ECO:0000256" key="11">
    <source>
        <dbReference type="ARBA" id="ARBA00023136"/>
    </source>
</evidence>
<comment type="subunit">
    <text evidence="13">Component of the cytochrome c oxidase (complex IV, CIV), a multisubunit enzyme composed of a catalytic core of 3 subunits and several supernumerary subunits. The complex exists as a monomer or a dimer and forms supercomplexes (SCs) in the inner mitochondrial membrane with ubiquinol-cytochrome c oxidoreductase (cytochrome b-c1 complex, complex III, CIII).</text>
</comment>
<dbReference type="InterPro" id="IPR036545">
    <property type="entry name" value="Cyt_c_oxidase_su5A/6_sf"/>
</dbReference>
<keyword evidence="8 13" id="KW-0809">Transit peptide</keyword>
<evidence type="ECO:0000313" key="14">
    <source>
        <dbReference type="EMBL" id="ELT96429.1"/>
    </source>
</evidence>
<reference evidence="15" key="3">
    <citation type="submission" date="2015-06" db="UniProtKB">
        <authorList>
            <consortium name="EnsemblMetazoa"/>
        </authorList>
    </citation>
    <scope>IDENTIFICATION</scope>
</reference>
<keyword evidence="11 13" id="KW-0472">Membrane</keyword>
<dbReference type="PANTHER" id="PTHR14200">
    <property type="entry name" value="CYTOCHROME C OXIDASE POLYPEPTIDE"/>
    <property type="match status" value="1"/>
</dbReference>
<evidence type="ECO:0000256" key="6">
    <source>
        <dbReference type="ARBA" id="ARBA00022723"/>
    </source>
</evidence>
<evidence type="ECO:0000256" key="1">
    <source>
        <dbReference type="ARBA" id="ARBA00004443"/>
    </source>
</evidence>
<organism evidence="14">
    <name type="scientific">Capitella teleta</name>
    <name type="common">Polychaete worm</name>
    <dbReference type="NCBI Taxonomy" id="283909"/>
    <lineage>
        <taxon>Eukaryota</taxon>
        <taxon>Metazoa</taxon>
        <taxon>Spiralia</taxon>
        <taxon>Lophotrochozoa</taxon>
        <taxon>Annelida</taxon>
        <taxon>Polychaeta</taxon>
        <taxon>Sedentaria</taxon>
        <taxon>Scolecida</taxon>
        <taxon>Capitellidae</taxon>
        <taxon>Capitella</taxon>
    </lineage>
</organism>
<comment type="pathway">
    <text evidence="2 13">Energy metabolism; oxidative phosphorylation.</text>
</comment>
<dbReference type="Proteomes" id="UP000014760">
    <property type="component" value="Unassembled WGS sequence"/>
</dbReference>
<dbReference type="InterPro" id="IPR003204">
    <property type="entry name" value="Cyt_c_oxidase_su5A/6"/>
</dbReference>
<keyword evidence="6 13" id="KW-0479">Metal-binding</keyword>
<dbReference type="EMBL" id="AMQN01011299">
    <property type="status" value="NOT_ANNOTATED_CDS"/>
    <property type="molecule type" value="Genomic_DNA"/>
</dbReference>
<dbReference type="EMBL" id="KB308820">
    <property type="protein sequence ID" value="ELT96429.1"/>
    <property type="molecule type" value="Genomic_DNA"/>
</dbReference>
<evidence type="ECO:0000256" key="10">
    <source>
        <dbReference type="ARBA" id="ARBA00023128"/>
    </source>
</evidence>
<evidence type="ECO:0000256" key="9">
    <source>
        <dbReference type="ARBA" id="ARBA00023004"/>
    </source>
</evidence>